<accession>A0ABR2MEX6</accession>
<dbReference type="Proteomes" id="UP001412067">
    <property type="component" value="Unassembled WGS sequence"/>
</dbReference>
<gene>
    <name evidence="1" type="ORF">KSP40_PGU015269</name>
</gene>
<protein>
    <submittedName>
        <fullName evidence="1">Uncharacterized protein</fullName>
    </submittedName>
</protein>
<dbReference type="EMBL" id="JBBWWR010000008">
    <property type="protein sequence ID" value="KAK8962695.1"/>
    <property type="molecule type" value="Genomic_DNA"/>
</dbReference>
<reference evidence="1 2" key="1">
    <citation type="journal article" date="2022" name="Nat. Plants">
        <title>Genomes of leafy and leafless Platanthera orchids illuminate the evolution of mycoheterotrophy.</title>
        <authorList>
            <person name="Li M.H."/>
            <person name="Liu K.W."/>
            <person name="Li Z."/>
            <person name="Lu H.C."/>
            <person name="Ye Q.L."/>
            <person name="Zhang D."/>
            <person name="Wang J.Y."/>
            <person name="Li Y.F."/>
            <person name="Zhong Z.M."/>
            <person name="Liu X."/>
            <person name="Yu X."/>
            <person name="Liu D.K."/>
            <person name="Tu X.D."/>
            <person name="Liu B."/>
            <person name="Hao Y."/>
            <person name="Liao X.Y."/>
            <person name="Jiang Y.T."/>
            <person name="Sun W.H."/>
            <person name="Chen J."/>
            <person name="Chen Y.Q."/>
            <person name="Ai Y."/>
            <person name="Zhai J.W."/>
            <person name="Wu S.S."/>
            <person name="Zhou Z."/>
            <person name="Hsiao Y.Y."/>
            <person name="Wu W.L."/>
            <person name="Chen Y.Y."/>
            <person name="Lin Y.F."/>
            <person name="Hsu J.L."/>
            <person name="Li C.Y."/>
            <person name="Wang Z.W."/>
            <person name="Zhao X."/>
            <person name="Zhong W.Y."/>
            <person name="Ma X.K."/>
            <person name="Ma L."/>
            <person name="Huang J."/>
            <person name="Chen G.Z."/>
            <person name="Huang M.Z."/>
            <person name="Huang L."/>
            <person name="Peng D.H."/>
            <person name="Luo Y.B."/>
            <person name="Zou S.Q."/>
            <person name="Chen S.P."/>
            <person name="Lan S."/>
            <person name="Tsai W.C."/>
            <person name="Van de Peer Y."/>
            <person name="Liu Z.J."/>
        </authorList>
    </citation>
    <scope>NUCLEOTIDE SEQUENCE [LARGE SCALE GENOMIC DNA]</scope>
    <source>
        <strain evidence="1">Lor288</strain>
    </source>
</reference>
<comment type="caution">
    <text evidence="1">The sequence shown here is derived from an EMBL/GenBank/DDBJ whole genome shotgun (WGS) entry which is preliminary data.</text>
</comment>
<evidence type="ECO:0000313" key="1">
    <source>
        <dbReference type="EMBL" id="KAK8962695.1"/>
    </source>
</evidence>
<organism evidence="1 2">
    <name type="scientific">Platanthera guangdongensis</name>
    <dbReference type="NCBI Taxonomy" id="2320717"/>
    <lineage>
        <taxon>Eukaryota</taxon>
        <taxon>Viridiplantae</taxon>
        <taxon>Streptophyta</taxon>
        <taxon>Embryophyta</taxon>
        <taxon>Tracheophyta</taxon>
        <taxon>Spermatophyta</taxon>
        <taxon>Magnoliopsida</taxon>
        <taxon>Liliopsida</taxon>
        <taxon>Asparagales</taxon>
        <taxon>Orchidaceae</taxon>
        <taxon>Orchidoideae</taxon>
        <taxon>Orchideae</taxon>
        <taxon>Orchidinae</taxon>
        <taxon>Platanthera</taxon>
    </lineage>
</organism>
<proteinExistence type="predicted"/>
<sequence length="102" mass="11713">MASFFMNVFKIYSHSFSTSSTRPHTVRWLLASPLNRSMMHGVVRIVSSAFSYEMIRMKIGQEAEISSSSNRSMSCPWEVMTDYGFVWHSGVSRERGCHEPQL</sequence>
<name>A0ABR2MEX6_9ASPA</name>
<evidence type="ECO:0000313" key="2">
    <source>
        <dbReference type="Proteomes" id="UP001412067"/>
    </source>
</evidence>
<keyword evidence="2" id="KW-1185">Reference proteome</keyword>